<dbReference type="AlphaFoldDB" id="A0AAN9U7Z3"/>
<accession>A0AAN9U7Z3</accession>
<protein>
    <submittedName>
        <fullName evidence="2">Uncharacterized protein</fullName>
    </submittedName>
</protein>
<proteinExistence type="predicted"/>
<dbReference type="EMBL" id="JAKJXP020000165">
    <property type="protein sequence ID" value="KAK7740646.1"/>
    <property type="molecule type" value="Genomic_DNA"/>
</dbReference>
<feature type="compositionally biased region" description="Basic and acidic residues" evidence="1">
    <location>
        <begin position="289"/>
        <end position="310"/>
    </location>
</feature>
<dbReference type="Proteomes" id="UP001320420">
    <property type="component" value="Unassembled WGS sequence"/>
</dbReference>
<gene>
    <name evidence="2" type="ORF">SLS62_011043</name>
</gene>
<evidence type="ECO:0000256" key="1">
    <source>
        <dbReference type="SAM" id="MobiDB-lite"/>
    </source>
</evidence>
<evidence type="ECO:0000313" key="2">
    <source>
        <dbReference type="EMBL" id="KAK7740646.1"/>
    </source>
</evidence>
<feature type="region of interest" description="Disordered" evidence="1">
    <location>
        <begin position="289"/>
        <end position="323"/>
    </location>
</feature>
<organism evidence="2 3">
    <name type="scientific">Diatrype stigma</name>
    <dbReference type="NCBI Taxonomy" id="117547"/>
    <lineage>
        <taxon>Eukaryota</taxon>
        <taxon>Fungi</taxon>
        <taxon>Dikarya</taxon>
        <taxon>Ascomycota</taxon>
        <taxon>Pezizomycotina</taxon>
        <taxon>Sordariomycetes</taxon>
        <taxon>Xylariomycetidae</taxon>
        <taxon>Xylariales</taxon>
        <taxon>Diatrypaceae</taxon>
        <taxon>Diatrype</taxon>
    </lineage>
</organism>
<keyword evidence="3" id="KW-1185">Reference proteome</keyword>
<evidence type="ECO:0000313" key="3">
    <source>
        <dbReference type="Proteomes" id="UP001320420"/>
    </source>
</evidence>
<sequence length="631" mass="70760">MRPSLPFSMPMKHFQCFVSAGVETTLLFDPYTSHLVRGERQLSQSEIAKERSWLLKSSVPMEASVFYQTFSFEEERARPATVLLESRAYNEELPWTVLSHIGLWPNRPFGDMPARAPVDDRAVMETCRHLGTLGCIERAEGPAGRYDATALGRMLRLWSENWGKDRVHDLFHDPYLSATAEQESALYSTNLRRVLIRIAALITVPLGDLARWTDGASTWPVKDRQEREAETQMATICAGVDAAHTQNGAIWRALDVWQKWKVEGCRERGLDTPRGLTFSVAKANSVLRSEEAQNKDKKDKEKVEMAENKVSKNGAAAAQKSATKEVEKVYRAPPLRSIWAEGSNIGASANEPAWTEQLLIDINAATVIRLPIRVVAETRRVFPDKEGRYVTFDNKGAAAARAPVILNNIPTSKYCIELGKTKLYSDVVMRSKDGTWITNQWTCRDIVIESVPRKILGRTPRSIHSSTGAGKERRIGHDFLRIGLSKLYFGPVFETLRNKYPKLLRNVLVTVLLDKRVLGRHGEPRQKLSEVIRMFNGKSSLCQATIAISTVFNGNLSGNTIVKGGESCDMSVELHNAFHIKNCEMVTNEMATSRSNVLTVLAGADEAADDDDEATLDEENEDFIYRFINKK</sequence>
<reference evidence="2 3" key="1">
    <citation type="submission" date="2024-02" db="EMBL/GenBank/DDBJ databases">
        <title>De novo assembly and annotation of 12 fungi associated with fruit tree decline syndrome in Ontario, Canada.</title>
        <authorList>
            <person name="Sulman M."/>
            <person name="Ellouze W."/>
            <person name="Ilyukhin E."/>
        </authorList>
    </citation>
    <scope>NUCLEOTIDE SEQUENCE [LARGE SCALE GENOMIC DNA]</scope>
    <source>
        <strain evidence="2 3">M11/M66-122</strain>
    </source>
</reference>
<comment type="caution">
    <text evidence="2">The sequence shown here is derived from an EMBL/GenBank/DDBJ whole genome shotgun (WGS) entry which is preliminary data.</text>
</comment>
<name>A0AAN9U7Z3_9PEZI</name>